<dbReference type="InterPro" id="IPR013815">
    <property type="entry name" value="ATP_grasp_subdomain_1"/>
</dbReference>
<evidence type="ECO:0000256" key="2">
    <source>
        <dbReference type="ARBA" id="ARBA00002988"/>
    </source>
</evidence>
<evidence type="ECO:0000256" key="13">
    <source>
        <dbReference type="ARBA" id="ARBA00033470"/>
    </source>
</evidence>
<evidence type="ECO:0000256" key="1">
    <source>
        <dbReference type="ARBA" id="ARBA00001946"/>
    </source>
</evidence>
<feature type="domain" description="Pyruvate phosphate dikinase AMP/ATP-binding" evidence="17">
    <location>
        <begin position="28"/>
        <end position="366"/>
    </location>
</feature>
<dbReference type="EC" id="2.7.9.2" evidence="5 15"/>
<dbReference type="PIRSF" id="PIRSF000854">
    <property type="entry name" value="PEP_synthase"/>
    <property type="match status" value="1"/>
</dbReference>
<reference evidence="19 20" key="1">
    <citation type="submission" date="2015-11" db="EMBL/GenBank/DDBJ databases">
        <title>Exploring the genomic traits of fungus-feeding bacterial genus Collimonas.</title>
        <authorList>
            <person name="Song C."/>
            <person name="Schmidt R."/>
            <person name="de Jager V."/>
            <person name="Krzyzanowska D."/>
            <person name="Jongedijk E."/>
            <person name="Cankar K."/>
            <person name="Beekwilder J."/>
            <person name="van Veen A."/>
            <person name="de Boer W."/>
            <person name="van Veen J.A."/>
            <person name="Garbeva P."/>
        </authorList>
    </citation>
    <scope>NUCLEOTIDE SEQUENCE [LARGE SCALE GENOMIC DNA]</scope>
    <source>
        <strain evidence="19 20">Ter6</strain>
    </source>
</reference>
<dbReference type="Pfam" id="PF02896">
    <property type="entry name" value="PEP-utilizers_C"/>
    <property type="match status" value="1"/>
</dbReference>
<dbReference type="SUPFAM" id="SSF52009">
    <property type="entry name" value="Phosphohistidine domain"/>
    <property type="match status" value="1"/>
</dbReference>
<accession>A0A127P984</accession>
<keyword evidence="9 15" id="KW-0547">Nucleotide-binding</keyword>
<dbReference type="FunFam" id="3.30.470.20:FF:000017">
    <property type="entry name" value="Phosphoenolpyruvate synthase"/>
    <property type="match status" value="1"/>
</dbReference>
<dbReference type="InterPro" id="IPR008279">
    <property type="entry name" value="PEP-util_enz_mobile_dom"/>
</dbReference>
<sequence length="808" mass="87921">MSNAIQMGATQGAAYVISFENLRMTDVDSVGGKNASLGEMISQLAGAGVRVPGGFATTAQAFRDFLSHSTDGGPALADRIAERLATLNIEDVRALAQAGAEIRQWIVETPFQPRLEQEITDFYKRLVADSASEMSFAVRSSATAEDLPDASFAGQQETFLNVVGIENVLEAMKHVFASLYNDRAISYRVHKGFTHAEVALSAGVQRMVRSDVGAAGVMFTLDTESGFKDVVFITSSYGLGETVVQGAVNPDEFYVHKPMLEQGKLPIIRRNIGSKLIKMEFTGEAKAGLSVKTVDVPIELRNRYSLNDSEIVELAKYATIIEKHYERPMDIEWGKDGRDGKLYILQARPETVKSQEKSTDAQQRFKLKGIGNVLTHGRAIGQKIGAGRVRVIHDASEMERVQPGDVLVADMTDPNWEPVMKRASAIVTNRGGRTCHAAIIARELGVPAVVGCGDATDVLKDGTLVTVSCAEGDEGKIYDGLLETEVTEVARGALPELPLKIMMNVGNPQLAFDFQSIPNGGVGLARLEFIINNNIGVHPRAILEYPNIDADLKKAVESVARGHASPKAFYVDKLAEGIATIAAAFWPKKVIVRLSDFKSNEYKKLIGGSRYEPDEENPMLGFRGAARYLAADFAEAFEMECQAMKRVRNDMGLTNVEIMVPFVRTLGQAEKVIGLLGKNGLVRGENDLRVIMMCEVPSNAILADQFLDYFDGFSIGSNDLTQLTLGLDRDSGMELLAADFDERDPAILALLEKVIATCLAKGKYVGICGQGPSDHPDFAEWLMKQGIESISLNPDSVIDTWQKLAAAQ</sequence>
<evidence type="ECO:0000256" key="15">
    <source>
        <dbReference type="PIRNR" id="PIRNR000854"/>
    </source>
</evidence>
<keyword evidence="12 15" id="KW-0460">Magnesium</keyword>
<dbReference type="GO" id="GO:0006094">
    <property type="term" value="P:gluconeogenesis"/>
    <property type="evidence" value="ECO:0007669"/>
    <property type="project" value="UniProtKB-UniPathway"/>
</dbReference>
<comment type="function">
    <text evidence="2 15">Catalyzes the phosphorylation of pyruvate to phosphoenolpyruvate.</text>
</comment>
<keyword evidence="7 15" id="KW-0808">Transferase</keyword>
<dbReference type="InterPro" id="IPR018274">
    <property type="entry name" value="PEP_util_AS"/>
</dbReference>
<comment type="cofactor">
    <cofactor evidence="1 15">
        <name>Mg(2+)</name>
        <dbReference type="ChEBI" id="CHEBI:18420"/>
    </cofactor>
</comment>
<dbReference type="GO" id="GO:0046872">
    <property type="term" value="F:metal ion binding"/>
    <property type="evidence" value="ECO:0007669"/>
    <property type="project" value="UniProtKB-KW"/>
</dbReference>
<comment type="catalytic activity">
    <reaction evidence="14 15">
        <text>pyruvate + ATP + H2O = phosphoenolpyruvate + AMP + phosphate + 2 H(+)</text>
        <dbReference type="Rhea" id="RHEA:11364"/>
        <dbReference type="ChEBI" id="CHEBI:15361"/>
        <dbReference type="ChEBI" id="CHEBI:15377"/>
        <dbReference type="ChEBI" id="CHEBI:15378"/>
        <dbReference type="ChEBI" id="CHEBI:30616"/>
        <dbReference type="ChEBI" id="CHEBI:43474"/>
        <dbReference type="ChEBI" id="CHEBI:58702"/>
        <dbReference type="ChEBI" id="CHEBI:456215"/>
        <dbReference type="EC" id="2.7.9.2"/>
    </reaction>
</comment>
<evidence type="ECO:0000256" key="6">
    <source>
        <dbReference type="ARBA" id="ARBA00021623"/>
    </source>
</evidence>
<evidence type="ECO:0000259" key="18">
    <source>
        <dbReference type="Pfam" id="PF02896"/>
    </source>
</evidence>
<dbReference type="SUPFAM" id="SSF51621">
    <property type="entry name" value="Phosphoenolpyruvate/pyruvate domain"/>
    <property type="match status" value="1"/>
</dbReference>
<evidence type="ECO:0000256" key="8">
    <source>
        <dbReference type="ARBA" id="ARBA00022723"/>
    </source>
</evidence>
<dbReference type="Gene3D" id="3.50.30.10">
    <property type="entry name" value="Phosphohistidine domain"/>
    <property type="match status" value="1"/>
</dbReference>
<name>A0A127P984_9BURK</name>
<evidence type="ECO:0000313" key="19">
    <source>
        <dbReference type="EMBL" id="AMO94366.1"/>
    </source>
</evidence>
<dbReference type="InterPro" id="IPR000121">
    <property type="entry name" value="PEP_util_C"/>
</dbReference>
<evidence type="ECO:0000256" key="14">
    <source>
        <dbReference type="ARBA" id="ARBA00047700"/>
    </source>
</evidence>
<dbReference type="InterPro" id="IPR002192">
    <property type="entry name" value="PPDK_AMP/ATP-bd"/>
</dbReference>
<dbReference type="InterPro" id="IPR036637">
    <property type="entry name" value="Phosphohistidine_dom_sf"/>
</dbReference>
<dbReference type="FunFam" id="3.20.20.60:FF:000010">
    <property type="entry name" value="Phosphoenolpyruvate synthase"/>
    <property type="match status" value="1"/>
</dbReference>
<proteinExistence type="inferred from homology"/>
<dbReference type="PANTHER" id="PTHR43030:SF1">
    <property type="entry name" value="PHOSPHOENOLPYRUVATE SYNTHASE"/>
    <property type="match status" value="1"/>
</dbReference>
<evidence type="ECO:0000256" key="7">
    <source>
        <dbReference type="ARBA" id="ARBA00022679"/>
    </source>
</evidence>
<protein>
    <recommendedName>
        <fullName evidence="6 15">Phosphoenolpyruvate synthase</fullName>
        <shortName evidence="15">PEP synthase</shortName>
        <ecNumber evidence="5 15">2.7.9.2</ecNumber>
    </recommendedName>
    <alternativeName>
        <fullName evidence="13 15">Pyruvate, water dikinase</fullName>
    </alternativeName>
</protein>
<dbReference type="PROSITE" id="PS00742">
    <property type="entry name" value="PEP_ENZYMES_2"/>
    <property type="match status" value="1"/>
</dbReference>
<dbReference type="AlphaFoldDB" id="A0A127P984"/>
<dbReference type="Proteomes" id="UP000072421">
    <property type="component" value="Chromosome"/>
</dbReference>
<dbReference type="InterPro" id="IPR015813">
    <property type="entry name" value="Pyrv/PenolPyrv_kinase-like_dom"/>
</dbReference>
<feature type="domain" description="PEP-utilising enzyme C-terminal" evidence="18">
    <location>
        <begin position="498"/>
        <end position="806"/>
    </location>
</feature>
<comment type="similarity">
    <text evidence="4 15">Belongs to the PEP-utilizing enzyme family.</text>
</comment>
<dbReference type="Gene3D" id="3.30.1490.20">
    <property type="entry name" value="ATP-grasp fold, A domain"/>
    <property type="match status" value="1"/>
</dbReference>
<evidence type="ECO:0000256" key="12">
    <source>
        <dbReference type="ARBA" id="ARBA00022842"/>
    </source>
</evidence>
<dbReference type="InterPro" id="IPR040442">
    <property type="entry name" value="Pyrv_kinase-like_dom_sf"/>
</dbReference>
<dbReference type="PROSITE" id="PS00370">
    <property type="entry name" value="PEP_ENZYMES_PHOS_SITE"/>
    <property type="match status" value="1"/>
</dbReference>
<dbReference type="Pfam" id="PF01326">
    <property type="entry name" value="PPDK_N"/>
    <property type="match status" value="1"/>
</dbReference>
<keyword evidence="10 15" id="KW-0418">Kinase</keyword>
<dbReference type="Gene3D" id="3.20.20.60">
    <property type="entry name" value="Phosphoenolpyruvate-binding domains"/>
    <property type="match status" value="1"/>
</dbReference>
<dbReference type="UniPathway" id="UPA00138"/>
<dbReference type="FunFam" id="3.30.1490.20:FF:000010">
    <property type="entry name" value="Phosphoenolpyruvate synthase"/>
    <property type="match status" value="1"/>
</dbReference>
<dbReference type="NCBIfam" id="NF005057">
    <property type="entry name" value="PRK06464.1"/>
    <property type="match status" value="1"/>
</dbReference>
<evidence type="ECO:0000256" key="3">
    <source>
        <dbReference type="ARBA" id="ARBA00004742"/>
    </source>
</evidence>
<dbReference type="PANTHER" id="PTHR43030">
    <property type="entry name" value="PHOSPHOENOLPYRUVATE SYNTHASE"/>
    <property type="match status" value="1"/>
</dbReference>
<dbReference type="Gene3D" id="3.30.470.20">
    <property type="entry name" value="ATP-grasp fold, B domain"/>
    <property type="match status" value="1"/>
</dbReference>
<dbReference type="InterPro" id="IPR023151">
    <property type="entry name" value="PEP_util_CS"/>
</dbReference>
<evidence type="ECO:0000256" key="4">
    <source>
        <dbReference type="ARBA" id="ARBA00007837"/>
    </source>
</evidence>
<keyword evidence="19" id="KW-0670">Pyruvate</keyword>
<gene>
    <name evidence="19" type="primary">ppsA</name>
    <name evidence="19" type="ORF">CFter6_1664</name>
</gene>
<dbReference type="InterPro" id="IPR006319">
    <property type="entry name" value="PEP_synth"/>
</dbReference>
<dbReference type="GO" id="GO:0005524">
    <property type="term" value="F:ATP binding"/>
    <property type="evidence" value="ECO:0007669"/>
    <property type="project" value="UniProtKB-KW"/>
</dbReference>
<dbReference type="FunFam" id="3.50.30.10:FF:000002">
    <property type="entry name" value="Phosphoenolpyruvate synthase"/>
    <property type="match status" value="1"/>
</dbReference>
<feature type="domain" description="PEP-utilising enzyme mobile" evidence="16">
    <location>
        <begin position="402"/>
        <end position="472"/>
    </location>
</feature>
<evidence type="ECO:0000259" key="17">
    <source>
        <dbReference type="Pfam" id="PF01326"/>
    </source>
</evidence>
<evidence type="ECO:0000256" key="5">
    <source>
        <dbReference type="ARBA" id="ARBA00011996"/>
    </source>
</evidence>
<evidence type="ECO:0000256" key="11">
    <source>
        <dbReference type="ARBA" id="ARBA00022840"/>
    </source>
</evidence>
<dbReference type="Pfam" id="PF00391">
    <property type="entry name" value="PEP-utilizers"/>
    <property type="match status" value="1"/>
</dbReference>
<keyword evidence="11 15" id="KW-0067">ATP-binding</keyword>
<keyword evidence="8 15" id="KW-0479">Metal-binding</keyword>
<comment type="pathway">
    <text evidence="3 15">Carbohydrate biosynthesis; gluconeogenesis.</text>
</comment>
<organism evidence="19">
    <name type="scientific">Collimonas fungivorans</name>
    <dbReference type="NCBI Taxonomy" id="158899"/>
    <lineage>
        <taxon>Bacteria</taxon>
        <taxon>Pseudomonadati</taxon>
        <taxon>Pseudomonadota</taxon>
        <taxon>Betaproteobacteria</taxon>
        <taxon>Burkholderiales</taxon>
        <taxon>Oxalobacteraceae</taxon>
        <taxon>Collimonas</taxon>
    </lineage>
</organism>
<dbReference type="NCBIfam" id="TIGR01418">
    <property type="entry name" value="PEP_synth"/>
    <property type="match status" value="1"/>
</dbReference>
<dbReference type="GO" id="GO:0008986">
    <property type="term" value="F:pyruvate, water dikinase activity"/>
    <property type="evidence" value="ECO:0007669"/>
    <property type="project" value="UniProtKB-EC"/>
</dbReference>
<evidence type="ECO:0000259" key="16">
    <source>
        <dbReference type="Pfam" id="PF00391"/>
    </source>
</evidence>
<dbReference type="EMBL" id="CP013232">
    <property type="protein sequence ID" value="AMO94366.1"/>
    <property type="molecule type" value="Genomic_DNA"/>
</dbReference>
<evidence type="ECO:0000313" key="20">
    <source>
        <dbReference type="Proteomes" id="UP000072421"/>
    </source>
</evidence>
<evidence type="ECO:0000256" key="10">
    <source>
        <dbReference type="ARBA" id="ARBA00022777"/>
    </source>
</evidence>
<dbReference type="PATRIC" id="fig|158899.10.peg.1672"/>
<dbReference type="SUPFAM" id="SSF56059">
    <property type="entry name" value="Glutathione synthetase ATP-binding domain-like"/>
    <property type="match status" value="1"/>
</dbReference>
<evidence type="ECO:0000256" key="9">
    <source>
        <dbReference type="ARBA" id="ARBA00022741"/>
    </source>
</evidence>